<keyword evidence="3" id="KW-1185">Reference proteome</keyword>
<evidence type="ECO:0000313" key="2">
    <source>
        <dbReference type="EMBL" id="ACC84959.1"/>
    </source>
</evidence>
<dbReference type="HOGENOM" id="CLU_178480_0_0_3"/>
<sequence length="103" mass="11503">MSQENLEQFYVLVQNSEQLQELLGATENTDSFNELAVRLGQDNGYNFTIQEVDAFVTENLQNVNAELRDEELELVAGGKGKSCPLDTQFTACFLRSGCWGSKC</sequence>
<dbReference type="InterPro" id="IPR012903">
    <property type="entry name" value="Nif11"/>
</dbReference>
<evidence type="ECO:0000259" key="1">
    <source>
        <dbReference type="Pfam" id="PF07862"/>
    </source>
</evidence>
<organism evidence="2 3">
    <name type="scientific">Nostoc punctiforme (strain ATCC 29133 / PCC 73102)</name>
    <dbReference type="NCBI Taxonomy" id="63737"/>
    <lineage>
        <taxon>Bacteria</taxon>
        <taxon>Bacillati</taxon>
        <taxon>Cyanobacteriota</taxon>
        <taxon>Cyanophyceae</taxon>
        <taxon>Nostocales</taxon>
        <taxon>Nostocaceae</taxon>
        <taxon>Nostoc</taxon>
    </lineage>
</organism>
<accession>B2JAK5</accession>
<dbReference type="Proteomes" id="UP000001191">
    <property type="component" value="Plasmid pNPUN01"/>
</dbReference>
<dbReference type="InterPro" id="IPR022516">
    <property type="entry name" value="CHP03798_Ocin"/>
</dbReference>
<name>B2JAK5_NOSP7</name>
<keyword evidence="2" id="KW-0614">Plasmid</keyword>
<dbReference type="PhylomeDB" id="B2JAK5"/>
<dbReference type="AlphaFoldDB" id="B2JAK5"/>
<dbReference type="EMBL" id="CP001038">
    <property type="protein sequence ID" value="ACC84959.1"/>
    <property type="molecule type" value="Genomic_DNA"/>
</dbReference>
<dbReference type="EnsemblBacteria" id="ACC84959">
    <property type="protein sequence ID" value="ACC84959"/>
    <property type="gene ID" value="Npun_AF077"/>
</dbReference>
<evidence type="ECO:0000313" key="3">
    <source>
        <dbReference type="Proteomes" id="UP000001191"/>
    </source>
</evidence>
<feature type="domain" description="Nif11" evidence="1">
    <location>
        <begin position="1"/>
        <end position="51"/>
    </location>
</feature>
<protein>
    <recommendedName>
        <fullName evidence="1">Nif11 domain-containing protein</fullName>
    </recommendedName>
</protein>
<dbReference type="NCBIfam" id="TIGR03798">
    <property type="entry name" value="leader_Nif11"/>
    <property type="match status" value="1"/>
</dbReference>
<proteinExistence type="predicted"/>
<reference evidence="3" key="1">
    <citation type="submission" date="2008-04" db="EMBL/GenBank/DDBJ databases">
        <title>Complete sequence of plasmid 1 of Nostoc punctiforme ATCC 29133.</title>
        <authorList>
            <consortium name="US DOE Joint Genome Institute"/>
            <person name="Copeland A."/>
            <person name="Lucas S."/>
            <person name="Lapidus A."/>
            <person name="Glavina del Rio T."/>
            <person name="Dalin E."/>
            <person name="Tice H."/>
            <person name="Pitluck S."/>
            <person name="Chain P."/>
            <person name="Malfatti S."/>
            <person name="Shin M."/>
            <person name="Vergez L."/>
            <person name="Schmutz J."/>
            <person name="Larimer F."/>
            <person name="Land M."/>
            <person name="Hauser L."/>
            <person name="Kyrpides N."/>
            <person name="Kim E."/>
            <person name="Meeks J.C."/>
            <person name="Elhai J."/>
            <person name="Campbell E.L."/>
            <person name="Thiel T."/>
            <person name="Longmire J."/>
            <person name="Potts M."/>
            <person name="Atlas R."/>
        </authorList>
    </citation>
    <scope>NUCLEOTIDE SEQUENCE [LARGE SCALE GENOMIC DNA]</scope>
    <source>
        <strain evidence="3">ATCC 29133 / PCC 73102</strain>
        <plasmid evidence="3">Plasmid pNPUN01</plasmid>
    </source>
</reference>
<geneLocation type="plasmid" evidence="2 3">
    <name>pNPUN01</name>
</geneLocation>
<gene>
    <name evidence="2" type="ordered locus">Npun_AF077</name>
</gene>
<dbReference type="OrthoDB" id="488523at2"/>
<dbReference type="KEGG" id="npu:Npun_AF077"/>
<dbReference type="Pfam" id="PF07862">
    <property type="entry name" value="Nif11"/>
    <property type="match status" value="1"/>
</dbReference>
<dbReference type="RefSeq" id="WP_012412980.1">
    <property type="nucleotide sequence ID" value="NC_010631.1"/>
</dbReference>